<keyword evidence="3" id="KW-0732">Signal</keyword>
<keyword evidence="5" id="KW-1185">Reference proteome</keyword>
<evidence type="ECO:0000256" key="2">
    <source>
        <dbReference type="SAM" id="Phobius"/>
    </source>
</evidence>
<feature type="compositionally biased region" description="Polar residues" evidence="1">
    <location>
        <begin position="160"/>
        <end position="188"/>
    </location>
</feature>
<accession>A0AAN7T2B2</accession>
<sequence length="305" mass="31890">MLLALVSLSFIAARLFVLADVAARTTVTLSQEEARTTSPITAIDSLYGLNRRATSSSVIWGETCGFWNGNSVATSTEAFTIETQTTRIDAGIPTSSSASDTTSANTGAIVGGVLGGVSVCAVCLAVLMWKRYRKVKDRAAAPAQPSFRVLGSNMPHTNIDGNGVTAASSGMTPAQYSSAAISRTMSPSDNREMLQHDGGYQAYKPPRYHSVAASSDTLHRSESVPSATFGQMSSLHSGSVNHRTQGLLSSPQALSEVHGYSASSPPTTPTPSEGRSNGGQRFSELDASPTIGSQSGPVPDWKQIS</sequence>
<reference evidence="4 5" key="1">
    <citation type="submission" date="2023-08" db="EMBL/GenBank/DDBJ databases">
        <title>Black Yeasts Isolated from many extreme environments.</title>
        <authorList>
            <person name="Coleine C."/>
            <person name="Stajich J.E."/>
            <person name="Selbmann L."/>
        </authorList>
    </citation>
    <scope>NUCLEOTIDE SEQUENCE [LARGE SCALE GENOMIC DNA]</scope>
    <source>
        <strain evidence="4 5">CCFEE 5910</strain>
    </source>
</reference>
<evidence type="ECO:0000256" key="3">
    <source>
        <dbReference type="SAM" id="SignalP"/>
    </source>
</evidence>
<comment type="caution">
    <text evidence="4">The sequence shown here is derived from an EMBL/GenBank/DDBJ whole genome shotgun (WGS) entry which is preliminary data.</text>
</comment>
<gene>
    <name evidence="4" type="ORF">LTR05_002286</name>
</gene>
<dbReference type="EMBL" id="JAVRRJ010000002">
    <property type="protein sequence ID" value="KAK5088070.1"/>
    <property type="molecule type" value="Genomic_DNA"/>
</dbReference>
<organism evidence="4 5">
    <name type="scientific">Lithohypha guttulata</name>
    <dbReference type="NCBI Taxonomy" id="1690604"/>
    <lineage>
        <taxon>Eukaryota</taxon>
        <taxon>Fungi</taxon>
        <taxon>Dikarya</taxon>
        <taxon>Ascomycota</taxon>
        <taxon>Pezizomycotina</taxon>
        <taxon>Eurotiomycetes</taxon>
        <taxon>Chaetothyriomycetidae</taxon>
        <taxon>Chaetothyriales</taxon>
        <taxon>Trichomeriaceae</taxon>
        <taxon>Lithohypha</taxon>
    </lineage>
</organism>
<evidence type="ECO:0000313" key="5">
    <source>
        <dbReference type="Proteomes" id="UP001309876"/>
    </source>
</evidence>
<proteinExistence type="predicted"/>
<feature type="region of interest" description="Disordered" evidence="1">
    <location>
        <begin position="160"/>
        <end position="305"/>
    </location>
</feature>
<feature type="transmembrane region" description="Helical" evidence="2">
    <location>
        <begin position="108"/>
        <end position="129"/>
    </location>
</feature>
<dbReference type="Proteomes" id="UP001309876">
    <property type="component" value="Unassembled WGS sequence"/>
</dbReference>
<evidence type="ECO:0000313" key="4">
    <source>
        <dbReference type="EMBL" id="KAK5088070.1"/>
    </source>
</evidence>
<feature type="chain" id="PRO_5043002763" evidence="3">
    <location>
        <begin position="20"/>
        <end position="305"/>
    </location>
</feature>
<name>A0AAN7T2B2_9EURO</name>
<feature type="compositionally biased region" description="Polar residues" evidence="1">
    <location>
        <begin position="223"/>
        <end position="253"/>
    </location>
</feature>
<keyword evidence="2" id="KW-0472">Membrane</keyword>
<evidence type="ECO:0000256" key="1">
    <source>
        <dbReference type="SAM" id="MobiDB-lite"/>
    </source>
</evidence>
<keyword evidence="2" id="KW-1133">Transmembrane helix</keyword>
<feature type="signal peptide" evidence="3">
    <location>
        <begin position="1"/>
        <end position="19"/>
    </location>
</feature>
<keyword evidence="2" id="KW-0812">Transmembrane</keyword>
<dbReference type="AlphaFoldDB" id="A0AAN7T2B2"/>
<protein>
    <submittedName>
        <fullName evidence="4">Uncharacterized protein</fullName>
    </submittedName>
</protein>